<dbReference type="InterPro" id="IPR036873">
    <property type="entry name" value="Rhodanese-like_dom_sf"/>
</dbReference>
<dbReference type="EMBL" id="FLUM01000003">
    <property type="protein sequence ID" value="SBW05478.1"/>
    <property type="molecule type" value="Genomic_DNA"/>
</dbReference>
<dbReference type="AlphaFoldDB" id="A0A212K1J1"/>
<dbReference type="InterPro" id="IPR001763">
    <property type="entry name" value="Rhodanese-like_dom"/>
</dbReference>
<evidence type="ECO:0000313" key="4">
    <source>
        <dbReference type="EMBL" id="SBW05478.1"/>
    </source>
</evidence>
<dbReference type="PROSITE" id="PS50206">
    <property type="entry name" value="RHODANESE_3"/>
    <property type="match status" value="1"/>
</dbReference>
<sequence>MSLKRITSHQAKEKLSNSNAILVDIRDEESFRSGHIEGATHLTQENLPLFLTSSSKTTPILVMCYHGNSSQMVARFLTEQGFEDVYSVDGGYEGWV</sequence>
<feature type="domain" description="Rhodanese" evidence="3">
    <location>
        <begin position="16"/>
        <end position="96"/>
    </location>
</feature>
<dbReference type="InterPro" id="IPR050229">
    <property type="entry name" value="GlpE_sulfurtransferase"/>
</dbReference>
<organism evidence="4">
    <name type="scientific">uncultured Dysgonomonas sp</name>
    <dbReference type="NCBI Taxonomy" id="206096"/>
    <lineage>
        <taxon>Bacteria</taxon>
        <taxon>Pseudomonadati</taxon>
        <taxon>Bacteroidota</taxon>
        <taxon>Bacteroidia</taxon>
        <taxon>Bacteroidales</taxon>
        <taxon>Dysgonomonadaceae</taxon>
        <taxon>Dysgonomonas</taxon>
        <taxon>environmental samples</taxon>
    </lineage>
</organism>
<dbReference type="RefSeq" id="WP_296943509.1">
    <property type="nucleotide sequence ID" value="NZ_LT599032.1"/>
</dbReference>
<dbReference type="SMART" id="SM00450">
    <property type="entry name" value="RHOD"/>
    <property type="match status" value="1"/>
</dbReference>
<dbReference type="InterPro" id="IPR023695">
    <property type="entry name" value="Thiosulf_sulfurTrfase"/>
</dbReference>
<dbReference type="PANTHER" id="PTHR43031">
    <property type="entry name" value="FAD-DEPENDENT OXIDOREDUCTASE"/>
    <property type="match status" value="1"/>
</dbReference>
<evidence type="ECO:0000256" key="1">
    <source>
        <dbReference type="ARBA" id="ARBA00022490"/>
    </source>
</evidence>
<dbReference type="GO" id="GO:0005737">
    <property type="term" value="C:cytoplasm"/>
    <property type="evidence" value="ECO:0007669"/>
    <property type="project" value="InterPro"/>
</dbReference>
<dbReference type="PANTHER" id="PTHR43031:SF6">
    <property type="entry name" value="THIOSULFATE SULFURTRANSFERASE GLPE"/>
    <property type="match status" value="1"/>
</dbReference>
<accession>A0A212K1J1</accession>
<dbReference type="SUPFAM" id="SSF52821">
    <property type="entry name" value="Rhodanese/Cell cycle control phosphatase"/>
    <property type="match status" value="1"/>
</dbReference>
<dbReference type="Pfam" id="PF00581">
    <property type="entry name" value="Rhodanese"/>
    <property type="match status" value="1"/>
</dbReference>
<evidence type="ECO:0000256" key="2">
    <source>
        <dbReference type="ARBA" id="ARBA00022679"/>
    </source>
</evidence>
<protein>
    <submittedName>
        <fullName evidence="4">Thiosulfate sulfurtransferase GlpE</fullName>
        <ecNumber evidence="4">2.8.1.1</ecNumber>
    </submittedName>
</protein>
<dbReference type="Gene3D" id="3.40.250.10">
    <property type="entry name" value="Rhodanese-like domain"/>
    <property type="match status" value="1"/>
</dbReference>
<evidence type="ECO:0000259" key="3">
    <source>
        <dbReference type="PROSITE" id="PS50206"/>
    </source>
</evidence>
<name>A0A212K1J1_9BACT</name>
<keyword evidence="2 4" id="KW-0808">Transferase</keyword>
<dbReference type="EC" id="2.8.1.1" evidence="4"/>
<gene>
    <name evidence="4" type="primary">glpE</name>
    <name evidence="4" type="ORF">KL86DYS1_31124</name>
</gene>
<keyword evidence="1" id="KW-0963">Cytoplasm</keyword>
<dbReference type="GO" id="GO:0004792">
    <property type="term" value="F:thiosulfate-cyanide sulfurtransferase activity"/>
    <property type="evidence" value="ECO:0007669"/>
    <property type="project" value="UniProtKB-EC"/>
</dbReference>
<reference evidence="4" key="1">
    <citation type="submission" date="2016-04" db="EMBL/GenBank/DDBJ databases">
        <authorList>
            <person name="Evans L.H."/>
            <person name="Alamgir A."/>
            <person name="Owens N."/>
            <person name="Weber N.D."/>
            <person name="Virtaneva K."/>
            <person name="Barbian K."/>
            <person name="Babar A."/>
            <person name="Rosenke K."/>
        </authorList>
    </citation>
    <scope>NUCLEOTIDE SEQUENCE</scope>
    <source>
        <strain evidence="4">86-1</strain>
    </source>
</reference>
<dbReference type="NCBIfam" id="NF001195">
    <property type="entry name" value="PRK00162.1"/>
    <property type="match status" value="1"/>
</dbReference>
<proteinExistence type="predicted"/>
<dbReference type="CDD" id="cd01444">
    <property type="entry name" value="GlpE_ST"/>
    <property type="match status" value="1"/>
</dbReference>